<dbReference type="RefSeq" id="WP_133640940.1">
    <property type="nucleotide sequence ID" value="NZ_SNZV01000006.1"/>
</dbReference>
<gene>
    <name evidence="1" type="ORF">B0I21_106163</name>
</gene>
<evidence type="ECO:0000313" key="1">
    <source>
        <dbReference type="EMBL" id="TDS12305.1"/>
    </source>
</evidence>
<keyword evidence="2" id="KW-1185">Reference proteome</keyword>
<dbReference type="OrthoDB" id="752687at2"/>
<evidence type="ECO:0000313" key="2">
    <source>
        <dbReference type="Proteomes" id="UP000294752"/>
    </source>
</evidence>
<sequence>MKPTKLYLTLLLFFMFFLHSCSKEGLSYEELSRLAALKTEEAVALTKGHACGNLAEWRIDTLYYTYVPVHPSFEEAYRKLQAEAQELYRRANDAYEGPTRYNTSPVTLPPNFGIRCINGEVKVASAMDLELTEINIRLSQLFIDVTTFFEDRPCTDPSKWQTVTIRKDCEAIDVLYTDAPSFAIFGRKLEEFMHLEYAKRNLEGNAACSTSPMPNKRIVCENGKPKVTY</sequence>
<name>A0A4R7CYU0_9SPHI</name>
<dbReference type="EMBL" id="SNZV01000006">
    <property type="protein sequence ID" value="TDS12305.1"/>
    <property type="molecule type" value="Genomic_DNA"/>
</dbReference>
<reference evidence="1 2" key="1">
    <citation type="submission" date="2019-03" db="EMBL/GenBank/DDBJ databases">
        <title>Genomic Encyclopedia of Type Strains, Phase III (KMG-III): the genomes of soil and plant-associated and newly described type strains.</title>
        <authorList>
            <person name="Whitman W."/>
        </authorList>
    </citation>
    <scope>NUCLEOTIDE SEQUENCE [LARGE SCALE GENOMIC DNA]</scope>
    <source>
        <strain evidence="1 2">CGMCC 1.12801</strain>
    </source>
</reference>
<proteinExistence type="predicted"/>
<comment type="caution">
    <text evidence="1">The sequence shown here is derived from an EMBL/GenBank/DDBJ whole genome shotgun (WGS) entry which is preliminary data.</text>
</comment>
<organism evidence="1 2">
    <name type="scientific">Sphingobacterium paludis</name>
    <dbReference type="NCBI Taxonomy" id="1476465"/>
    <lineage>
        <taxon>Bacteria</taxon>
        <taxon>Pseudomonadati</taxon>
        <taxon>Bacteroidota</taxon>
        <taxon>Sphingobacteriia</taxon>
        <taxon>Sphingobacteriales</taxon>
        <taxon>Sphingobacteriaceae</taxon>
        <taxon>Sphingobacterium</taxon>
    </lineage>
</organism>
<dbReference type="Proteomes" id="UP000294752">
    <property type="component" value="Unassembled WGS sequence"/>
</dbReference>
<dbReference type="AlphaFoldDB" id="A0A4R7CYU0"/>
<protein>
    <submittedName>
        <fullName evidence="1">Uncharacterized protein</fullName>
    </submittedName>
</protein>
<accession>A0A4R7CYU0</accession>